<keyword evidence="3 6" id="KW-0812">Transmembrane</keyword>
<feature type="transmembrane region" description="Helical" evidence="6">
    <location>
        <begin position="6"/>
        <end position="24"/>
    </location>
</feature>
<evidence type="ECO:0000256" key="1">
    <source>
        <dbReference type="ARBA" id="ARBA00004141"/>
    </source>
</evidence>
<comment type="caution">
    <text evidence="7">The sequence shown here is derived from an EMBL/GenBank/DDBJ whole genome shotgun (WGS) entry which is preliminary data.</text>
</comment>
<evidence type="ECO:0000313" key="8">
    <source>
        <dbReference type="Proteomes" id="UP001557485"/>
    </source>
</evidence>
<accession>A0ABV3U8W9</accession>
<dbReference type="RefSeq" id="WP_368382252.1">
    <property type="nucleotide sequence ID" value="NZ_JBFRYA010000011.1"/>
</dbReference>
<organism evidence="7 8">
    <name type="scientific">Zhongshania guokunii</name>
    <dbReference type="NCBI Taxonomy" id="641783"/>
    <lineage>
        <taxon>Bacteria</taxon>
        <taxon>Pseudomonadati</taxon>
        <taxon>Pseudomonadota</taxon>
        <taxon>Gammaproteobacteria</taxon>
        <taxon>Cellvibrionales</taxon>
        <taxon>Spongiibacteraceae</taxon>
        <taxon>Zhongshania</taxon>
    </lineage>
</organism>
<evidence type="ECO:0000313" key="7">
    <source>
        <dbReference type="EMBL" id="MEX1669881.1"/>
    </source>
</evidence>
<feature type="transmembrane region" description="Helical" evidence="6">
    <location>
        <begin position="72"/>
        <end position="90"/>
    </location>
</feature>
<dbReference type="Pfam" id="PF03239">
    <property type="entry name" value="FTR1"/>
    <property type="match status" value="1"/>
</dbReference>
<comment type="similarity">
    <text evidence="2">Belongs to the oxidase-dependent Fe transporter (OFeT) (TC 9.A.10.1) family.</text>
</comment>
<feature type="transmembrane region" description="Helical" evidence="6">
    <location>
        <begin position="235"/>
        <end position="253"/>
    </location>
</feature>
<feature type="transmembrane region" description="Helical" evidence="6">
    <location>
        <begin position="138"/>
        <end position="162"/>
    </location>
</feature>
<gene>
    <name evidence="7" type="ORF">AB4876_13250</name>
</gene>
<reference evidence="7 8" key="1">
    <citation type="journal article" date="2011" name="Int. J. Syst. Evol. Microbiol.">
        <title>Zhongshania antarctica gen. nov., sp. nov. and Zhongshania guokunii sp. nov., gammaproteobacteria respectively isolated from coastal attached (fast) ice and surface seawater of the Antarctic.</title>
        <authorList>
            <person name="Li H.J."/>
            <person name="Zhang X.Y."/>
            <person name="Chen C.X."/>
            <person name="Zhang Y.J."/>
            <person name="Gao Z.M."/>
            <person name="Yu Y."/>
            <person name="Chen X.L."/>
            <person name="Chen B."/>
            <person name="Zhang Y.Z."/>
        </authorList>
    </citation>
    <scope>NUCLEOTIDE SEQUENCE [LARGE SCALE GENOMIC DNA]</scope>
    <source>
        <strain evidence="7 8">ZS6-22T</strain>
    </source>
</reference>
<dbReference type="EMBL" id="JBFRYA010000011">
    <property type="protein sequence ID" value="MEX1669881.1"/>
    <property type="molecule type" value="Genomic_DNA"/>
</dbReference>
<dbReference type="InterPro" id="IPR004923">
    <property type="entry name" value="FTR1/Fip1/EfeU"/>
</dbReference>
<evidence type="ECO:0000256" key="4">
    <source>
        <dbReference type="ARBA" id="ARBA00022989"/>
    </source>
</evidence>
<evidence type="ECO:0000256" key="3">
    <source>
        <dbReference type="ARBA" id="ARBA00022692"/>
    </source>
</evidence>
<name>A0ABV3U8W9_9GAMM</name>
<evidence type="ECO:0000256" key="5">
    <source>
        <dbReference type="ARBA" id="ARBA00023136"/>
    </source>
</evidence>
<feature type="transmembrane region" description="Helical" evidence="6">
    <location>
        <begin position="102"/>
        <end position="126"/>
    </location>
</feature>
<dbReference type="Proteomes" id="UP001557485">
    <property type="component" value="Unassembled WGS sequence"/>
</dbReference>
<sequence>MLLTSVVIIIREVLEAALLISILLSMCRQLRISQAWFKWGVLAGLLGSVLYGSQMGAISQMWDGVGQELSDASIQALIYLCLLYSCRKLLFYLHNPHPAGSGLLSVMGAAIALAVIREGSEIYIYLSAFQQSSESRMGLYSGSAIGLGIGFSFCALFYYWLLSFSPRRAVLLGCGLLSLVAGGMVLQGCKMLTQADWLPDGQAWDTSNLLPEDGLPGQLLYAMMGYEASPSPAQVAIYAAAILLMLASLLLSYRQGAKRLSSETSAAE</sequence>
<evidence type="ECO:0000256" key="6">
    <source>
        <dbReference type="SAM" id="Phobius"/>
    </source>
</evidence>
<dbReference type="PANTHER" id="PTHR31632">
    <property type="entry name" value="IRON TRANSPORTER FTH1"/>
    <property type="match status" value="1"/>
</dbReference>
<dbReference type="PANTHER" id="PTHR31632:SF2">
    <property type="entry name" value="PLASMA MEMBRANE IRON PERMEASE"/>
    <property type="match status" value="1"/>
</dbReference>
<feature type="transmembrane region" description="Helical" evidence="6">
    <location>
        <begin position="36"/>
        <end position="52"/>
    </location>
</feature>
<feature type="transmembrane region" description="Helical" evidence="6">
    <location>
        <begin position="169"/>
        <end position="188"/>
    </location>
</feature>
<comment type="subcellular location">
    <subcellularLocation>
        <location evidence="1">Membrane</location>
        <topology evidence="1">Multi-pass membrane protein</topology>
    </subcellularLocation>
</comment>
<evidence type="ECO:0000256" key="2">
    <source>
        <dbReference type="ARBA" id="ARBA00008333"/>
    </source>
</evidence>
<keyword evidence="5 6" id="KW-0472">Membrane</keyword>
<keyword evidence="4 6" id="KW-1133">Transmembrane helix</keyword>
<keyword evidence="8" id="KW-1185">Reference proteome</keyword>
<proteinExistence type="inferred from homology"/>
<protein>
    <submittedName>
        <fullName evidence="7">FTR1 family protein</fullName>
    </submittedName>
</protein>